<dbReference type="PROSITE" id="PS50158">
    <property type="entry name" value="ZF_CCHC"/>
    <property type="match status" value="1"/>
</dbReference>
<dbReference type="PANTHER" id="PTHR46148:SF59">
    <property type="entry name" value="NUCLEOTIDYLTRANSFERASE, RIBONUCLEASE H"/>
    <property type="match status" value="1"/>
</dbReference>
<feature type="compositionally biased region" description="Low complexity" evidence="2">
    <location>
        <begin position="320"/>
        <end position="330"/>
    </location>
</feature>
<dbReference type="EMBL" id="BKCJ010005038">
    <property type="protein sequence ID" value="GEU64537.1"/>
    <property type="molecule type" value="Genomic_DNA"/>
</dbReference>
<sequence>MASMAMMRAKRFCIAIGPRFEVGESSSAPTARPTRCFRADYGFVGTLDDEIRRDPERDVGYGITDIWDEMVEDMQGTPAMTDVPGLSQRMTDFVMTIRQNTDEIYGRLDDAQDDRLLMSGQLNSLRRDRYSHARTARLLEGEARLSHEDWAQSRDASNMACAKVMSLQNGTRKNNDVNTSHNNNHHHHYPYSHDSGTGVRRQAPPTRECTYQDFMKCQPLYFKGAEGVTELTQWFERMETVFCISKCTVENQIKFATCTLLESALMWWNSHVKTVGPDVAYAITWTNLKKKMTDKYCSRGEIKKLEVDMWNLKVNGTEVNNQNQQQNKRQNTGRDYTAGSGEKKPYEESKPLCSKCNYHHDRPCAPKCHKCNRVGHLARDCGSPTNANTANNQRGTRTGGNGNAPAKVYAVGHAGINPDLNVVTGAFLQNNRYASILFNTGADRSFVSTAFSSQIDITPTTLDHYYDVELPDERIIGLNTIIRGITLNFLNHPFNINLMPVELGSFDVIICMDWLAKYQVVIVCAEKMVCIPWGNETLIIHGDESNQGNEIHLNIISCTKTQNNKKEHEEHLKAILELLKKEELYVKFSKCEFWIPKKGVNFDRGDKEEAAFQLIKQKLCSALILDLPEGSGDLWSIVMLRIKDWVLEKVGSVAYKLELPQELIRVHNTFHVSNLKKCYVDKPLAVPLDGLHFDDKLHFVEEPVEIMDREVKRLKRSRIPIVKVRWNSRRGQDFTWNVTINSGRSIHTSSQRLHRCHVPCLKP</sequence>
<dbReference type="InterPro" id="IPR021109">
    <property type="entry name" value="Peptidase_aspartic_dom_sf"/>
</dbReference>
<dbReference type="InterPro" id="IPR056924">
    <property type="entry name" value="SH3_Tf2-1"/>
</dbReference>
<feature type="region of interest" description="Disordered" evidence="2">
    <location>
        <begin position="317"/>
        <end position="348"/>
    </location>
</feature>
<dbReference type="CDD" id="cd00303">
    <property type="entry name" value="retropepsin_like"/>
    <property type="match status" value="1"/>
</dbReference>
<evidence type="ECO:0000313" key="4">
    <source>
        <dbReference type="EMBL" id="GEU64537.1"/>
    </source>
</evidence>
<proteinExistence type="predicted"/>
<feature type="region of interest" description="Disordered" evidence="2">
    <location>
        <begin position="184"/>
        <end position="203"/>
    </location>
</feature>
<dbReference type="InterPro" id="IPR001878">
    <property type="entry name" value="Znf_CCHC"/>
</dbReference>
<dbReference type="GO" id="GO:0008270">
    <property type="term" value="F:zinc ion binding"/>
    <property type="evidence" value="ECO:0007669"/>
    <property type="project" value="UniProtKB-KW"/>
</dbReference>
<dbReference type="SMART" id="SM00343">
    <property type="entry name" value="ZnF_C2HC"/>
    <property type="match status" value="1"/>
</dbReference>
<keyword evidence="1" id="KW-0479">Metal-binding</keyword>
<dbReference type="Gene3D" id="3.30.70.270">
    <property type="match status" value="1"/>
</dbReference>
<gene>
    <name evidence="4" type="ORF">Tci_036515</name>
</gene>
<dbReference type="InterPro" id="IPR043128">
    <property type="entry name" value="Rev_trsase/Diguanyl_cyclase"/>
</dbReference>
<evidence type="ECO:0000256" key="1">
    <source>
        <dbReference type="PROSITE-ProRule" id="PRU00047"/>
    </source>
</evidence>
<accession>A0A6L2LUA4</accession>
<keyword evidence="1" id="KW-0863">Zinc-finger</keyword>
<dbReference type="AlphaFoldDB" id="A0A6L2LUA4"/>
<dbReference type="SUPFAM" id="SSF56672">
    <property type="entry name" value="DNA/RNA polymerases"/>
    <property type="match status" value="1"/>
</dbReference>
<dbReference type="SUPFAM" id="SSF50630">
    <property type="entry name" value="Acid proteases"/>
    <property type="match status" value="1"/>
</dbReference>
<comment type="caution">
    <text evidence="4">The sequence shown here is derived from an EMBL/GenBank/DDBJ whole genome shotgun (WGS) entry which is preliminary data.</text>
</comment>
<dbReference type="Pfam" id="PF03732">
    <property type="entry name" value="Retrotrans_gag"/>
    <property type="match status" value="1"/>
</dbReference>
<dbReference type="PANTHER" id="PTHR46148">
    <property type="entry name" value="CHROMO DOMAIN-CONTAINING PROTEIN"/>
    <property type="match status" value="1"/>
</dbReference>
<dbReference type="InterPro" id="IPR005162">
    <property type="entry name" value="Retrotrans_gag_dom"/>
</dbReference>
<name>A0A6L2LUA4_TANCI</name>
<keyword evidence="1" id="KW-0862">Zinc</keyword>
<feature type="domain" description="CCHC-type" evidence="3">
    <location>
        <begin position="367"/>
        <end position="381"/>
    </location>
</feature>
<organism evidence="4">
    <name type="scientific">Tanacetum cinerariifolium</name>
    <name type="common">Dalmatian daisy</name>
    <name type="synonym">Chrysanthemum cinerariifolium</name>
    <dbReference type="NCBI Taxonomy" id="118510"/>
    <lineage>
        <taxon>Eukaryota</taxon>
        <taxon>Viridiplantae</taxon>
        <taxon>Streptophyta</taxon>
        <taxon>Embryophyta</taxon>
        <taxon>Tracheophyta</taxon>
        <taxon>Spermatophyta</taxon>
        <taxon>Magnoliopsida</taxon>
        <taxon>eudicotyledons</taxon>
        <taxon>Gunneridae</taxon>
        <taxon>Pentapetalae</taxon>
        <taxon>asterids</taxon>
        <taxon>campanulids</taxon>
        <taxon>Asterales</taxon>
        <taxon>Asteraceae</taxon>
        <taxon>Asteroideae</taxon>
        <taxon>Anthemideae</taxon>
        <taxon>Anthemidinae</taxon>
        <taxon>Tanacetum</taxon>
    </lineage>
</organism>
<dbReference type="GO" id="GO:0003676">
    <property type="term" value="F:nucleic acid binding"/>
    <property type="evidence" value="ECO:0007669"/>
    <property type="project" value="InterPro"/>
</dbReference>
<evidence type="ECO:0000259" key="3">
    <source>
        <dbReference type="PROSITE" id="PS50158"/>
    </source>
</evidence>
<dbReference type="Pfam" id="PF08284">
    <property type="entry name" value="RVP_2"/>
    <property type="match status" value="1"/>
</dbReference>
<reference evidence="4" key="1">
    <citation type="journal article" date="2019" name="Sci. Rep.">
        <title>Draft genome of Tanacetum cinerariifolium, the natural source of mosquito coil.</title>
        <authorList>
            <person name="Yamashiro T."/>
            <person name="Shiraishi A."/>
            <person name="Satake H."/>
            <person name="Nakayama K."/>
        </authorList>
    </citation>
    <scope>NUCLEOTIDE SEQUENCE</scope>
</reference>
<protein>
    <recommendedName>
        <fullName evidence="3">CCHC-type domain-containing protein</fullName>
    </recommendedName>
</protein>
<dbReference type="InterPro" id="IPR043502">
    <property type="entry name" value="DNA/RNA_pol_sf"/>
</dbReference>
<dbReference type="Pfam" id="PF00098">
    <property type="entry name" value="zf-CCHC"/>
    <property type="match status" value="1"/>
</dbReference>
<dbReference type="Gene3D" id="2.40.70.10">
    <property type="entry name" value="Acid Proteases"/>
    <property type="match status" value="1"/>
</dbReference>
<dbReference type="Pfam" id="PF24626">
    <property type="entry name" value="SH3_Tf2-1"/>
    <property type="match status" value="1"/>
</dbReference>
<evidence type="ECO:0000256" key="2">
    <source>
        <dbReference type="SAM" id="MobiDB-lite"/>
    </source>
</evidence>